<gene>
    <name evidence="1" type="ORF">LYSIN_03357</name>
</gene>
<dbReference type="InterPro" id="IPR029063">
    <property type="entry name" value="SAM-dependent_MTases_sf"/>
</dbReference>
<name>A0A2S5CW96_LYSSH</name>
<organism evidence="1 2">
    <name type="scientific">Lysinibacillus sphaericus</name>
    <name type="common">Bacillus sphaericus</name>
    <dbReference type="NCBI Taxonomy" id="1421"/>
    <lineage>
        <taxon>Bacteria</taxon>
        <taxon>Bacillati</taxon>
        <taxon>Bacillota</taxon>
        <taxon>Bacilli</taxon>
        <taxon>Bacillales</taxon>
        <taxon>Bacillaceae</taxon>
        <taxon>Lysinibacillus</taxon>
    </lineage>
</organism>
<keyword evidence="2" id="KW-1185">Reference proteome</keyword>
<accession>A0A2S5CW96</accession>
<sequence>MSDLSESANEKIIKSKKRVQNHGEVFTPKRIVKKMLDMPNISEACQNLTSTFLEPAAGEGVFLVEVLKRKMKMVAENYGDDLTRFENYSLLALSTLYGIELLEDNAQKCVMHMYQVYYETYYQQAQNHGAKVKNNVLDSAKLIISKNIAQGNFLTKLSVNGNQIIFSEWQPINIRKDAKVIKIKRTEYTINDLLDGVQKESGETSVHAIKDVQLDLFDFFDEIDKPKEKRMKYVPVKITDVYKEEMEEVDE</sequence>
<evidence type="ECO:0000313" key="1">
    <source>
        <dbReference type="EMBL" id="POZ55060.1"/>
    </source>
</evidence>
<protein>
    <recommendedName>
        <fullName evidence="3">Methylase</fullName>
    </recommendedName>
</protein>
<dbReference type="AlphaFoldDB" id="A0A2S5CW96"/>
<proteinExistence type="predicted"/>
<dbReference type="Proteomes" id="UP000237319">
    <property type="component" value="Unassembled WGS sequence"/>
</dbReference>
<dbReference type="Gene3D" id="3.40.50.150">
    <property type="entry name" value="Vaccinia Virus protein VP39"/>
    <property type="match status" value="1"/>
</dbReference>
<dbReference type="RefSeq" id="WP_103977704.1">
    <property type="nucleotide sequence ID" value="NZ_PGLV01000002.1"/>
</dbReference>
<reference evidence="1 2" key="1">
    <citation type="submission" date="2017-11" db="EMBL/GenBank/DDBJ databases">
        <title>Genome sequence of Lysinibacillus sphaericus, a lignin-degrading bacteria isolated from municipal solid waste soil.</title>
        <authorList>
            <person name="Persinoti G.F."/>
            <person name="Paixao D.A."/>
            <person name="Bugg T.D."/>
            <person name="Squina F.M."/>
        </authorList>
    </citation>
    <scope>NUCLEOTIDE SEQUENCE [LARGE SCALE GENOMIC DNA]</scope>
    <source>
        <strain evidence="1 2">A1</strain>
    </source>
</reference>
<dbReference type="EMBL" id="PGLV01000002">
    <property type="protein sequence ID" value="POZ55060.1"/>
    <property type="molecule type" value="Genomic_DNA"/>
</dbReference>
<comment type="caution">
    <text evidence="1">The sequence shown here is derived from an EMBL/GenBank/DDBJ whole genome shotgun (WGS) entry which is preliminary data.</text>
</comment>
<evidence type="ECO:0008006" key="3">
    <source>
        <dbReference type="Google" id="ProtNLM"/>
    </source>
</evidence>
<dbReference type="REBASE" id="269967">
    <property type="entry name" value="M.LspA1BORF3357P"/>
</dbReference>
<dbReference type="PRINTS" id="PR00507">
    <property type="entry name" value="N12N6MTFRASE"/>
</dbReference>
<evidence type="ECO:0000313" key="2">
    <source>
        <dbReference type="Proteomes" id="UP000237319"/>
    </source>
</evidence>
<dbReference type="SUPFAM" id="SSF53335">
    <property type="entry name" value="S-adenosyl-L-methionine-dependent methyltransferases"/>
    <property type="match status" value="1"/>
</dbReference>